<dbReference type="Pfam" id="PF04542">
    <property type="entry name" value="Sigma70_r2"/>
    <property type="match status" value="1"/>
</dbReference>
<dbReference type="RefSeq" id="WP_075075519.1">
    <property type="nucleotide sequence ID" value="NZ_DF967973.1"/>
</dbReference>
<protein>
    <submittedName>
        <fullName evidence="7">DNA-directed RNA polymerase specialized sigma subunit, sigma24 homolog</fullName>
    </submittedName>
</protein>
<dbReference type="InterPro" id="IPR013249">
    <property type="entry name" value="RNA_pol_sigma70_r4_t2"/>
</dbReference>
<keyword evidence="4" id="KW-0804">Transcription</keyword>
<dbReference type="InterPro" id="IPR014284">
    <property type="entry name" value="RNA_pol_sigma-70_dom"/>
</dbReference>
<dbReference type="Proteomes" id="UP000055060">
    <property type="component" value="Unassembled WGS sequence"/>
</dbReference>
<feature type="domain" description="RNA polymerase sigma-70 region 2" evidence="5">
    <location>
        <begin position="22"/>
        <end position="89"/>
    </location>
</feature>
<dbReference type="GO" id="GO:0016987">
    <property type="term" value="F:sigma factor activity"/>
    <property type="evidence" value="ECO:0007669"/>
    <property type="project" value="UniProtKB-KW"/>
</dbReference>
<dbReference type="STRING" id="360412.LARV_03941"/>
<gene>
    <name evidence="7" type="ORF">LARV_03941</name>
</gene>
<evidence type="ECO:0000256" key="3">
    <source>
        <dbReference type="ARBA" id="ARBA00023082"/>
    </source>
</evidence>
<evidence type="ECO:0000259" key="6">
    <source>
        <dbReference type="Pfam" id="PF08281"/>
    </source>
</evidence>
<keyword evidence="7" id="KW-0240">DNA-directed RNA polymerase</keyword>
<proteinExistence type="inferred from homology"/>
<organism evidence="7">
    <name type="scientific">Longilinea arvoryzae</name>
    <dbReference type="NCBI Taxonomy" id="360412"/>
    <lineage>
        <taxon>Bacteria</taxon>
        <taxon>Bacillati</taxon>
        <taxon>Chloroflexota</taxon>
        <taxon>Anaerolineae</taxon>
        <taxon>Anaerolineales</taxon>
        <taxon>Anaerolineaceae</taxon>
        <taxon>Longilinea</taxon>
    </lineage>
</organism>
<keyword evidence="3" id="KW-0731">Sigma factor</keyword>
<accession>A0A0K8MY62</accession>
<evidence type="ECO:0000313" key="7">
    <source>
        <dbReference type="EMBL" id="GAP16145.1"/>
    </source>
</evidence>
<evidence type="ECO:0000256" key="1">
    <source>
        <dbReference type="ARBA" id="ARBA00010641"/>
    </source>
</evidence>
<dbReference type="Gene3D" id="1.10.1740.10">
    <property type="match status" value="1"/>
</dbReference>
<dbReference type="InterPro" id="IPR013325">
    <property type="entry name" value="RNA_pol_sigma_r2"/>
</dbReference>
<dbReference type="PANTHER" id="PTHR43133:SF57">
    <property type="entry name" value="RNA POLYMERASE SIGMA-70 FACTOR"/>
    <property type="match status" value="1"/>
</dbReference>
<dbReference type="OrthoDB" id="157311at2"/>
<dbReference type="GO" id="GO:0003677">
    <property type="term" value="F:DNA binding"/>
    <property type="evidence" value="ECO:0007669"/>
    <property type="project" value="InterPro"/>
</dbReference>
<dbReference type="CDD" id="cd06171">
    <property type="entry name" value="Sigma70_r4"/>
    <property type="match status" value="1"/>
</dbReference>
<dbReference type="SUPFAM" id="SSF88946">
    <property type="entry name" value="Sigma2 domain of RNA polymerase sigma factors"/>
    <property type="match status" value="1"/>
</dbReference>
<sequence length="186" mass="21083">MILTTPRLVEQAATDPAAFAELYQACFPAVFQYIQFRCDSEASVQDLTAQVFEKVLQRLPDFHSNGAPFEAWLFAIARNTVTDWQRRQRLRRGLPWEVLSTIHSADPAPEEAALQVEERRQLVAALAQLSGRERDLLGLRFASGLKNCEIARVVGLDENHVAVLIYRALRKLRGLLRAIAEVQDER</sequence>
<name>A0A0K8MY62_9CHLR</name>
<dbReference type="InterPro" id="IPR036388">
    <property type="entry name" value="WH-like_DNA-bd_sf"/>
</dbReference>
<dbReference type="SUPFAM" id="SSF88659">
    <property type="entry name" value="Sigma3 and sigma4 domains of RNA polymerase sigma factors"/>
    <property type="match status" value="1"/>
</dbReference>
<dbReference type="Gene3D" id="1.10.10.10">
    <property type="entry name" value="Winged helix-like DNA-binding domain superfamily/Winged helix DNA-binding domain"/>
    <property type="match status" value="1"/>
</dbReference>
<dbReference type="Pfam" id="PF08281">
    <property type="entry name" value="Sigma70_r4_2"/>
    <property type="match status" value="1"/>
</dbReference>
<reference evidence="7" key="1">
    <citation type="submission" date="2015-07" db="EMBL/GenBank/DDBJ databases">
        <title>Draft Genome Sequences of Anaerolinea thermolimosa IMO-1, Bellilinea caldifistulae GOMI-1, Leptolinea tardivitalis YMTK-2, Levilinea saccharolytica KIBI-1,Longilinea arvoryzae KOME-1, Previously Described as Members of the Anaerolineaceae (Chloroflexi).</title>
        <authorList>
            <person name="Sekiguchi Y."/>
            <person name="Ohashi A."/>
            <person name="Matsuura N."/>
            <person name="Tourlousse M.D."/>
        </authorList>
    </citation>
    <scope>NUCLEOTIDE SEQUENCE [LARGE SCALE GENOMIC DNA]</scope>
    <source>
        <strain evidence="7">KOME-1</strain>
    </source>
</reference>
<evidence type="ECO:0000256" key="4">
    <source>
        <dbReference type="ARBA" id="ARBA00023163"/>
    </source>
</evidence>
<dbReference type="PANTHER" id="PTHR43133">
    <property type="entry name" value="RNA POLYMERASE ECF-TYPE SIGMA FACTO"/>
    <property type="match status" value="1"/>
</dbReference>
<dbReference type="InterPro" id="IPR007627">
    <property type="entry name" value="RNA_pol_sigma70_r2"/>
</dbReference>
<dbReference type="InterPro" id="IPR039425">
    <property type="entry name" value="RNA_pol_sigma-70-like"/>
</dbReference>
<dbReference type="EMBL" id="DF967973">
    <property type="protein sequence ID" value="GAP16145.1"/>
    <property type="molecule type" value="Genomic_DNA"/>
</dbReference>
<evidence type="ECO:0000313" key="8">
    <source>
        <dbReference type="Proteomes" id="UP000055060"/>
    </source>
</evidence>
<feature type="domain" description="RNA polymerase sigma factor 70 region 4 type 2" evidence="6">
    <location>
        <begin position="120"/>
        <end position="172"/>
    </location>
</feature>
<dbReference type="GO" id="GO:0006352">
    <property type="term" value="P:DNA-templated transcription initiation"/>
    <property type="evidence" value="ECO:0007669"/>
    <property type="project" value="InterPro"/>
</dbReference>
<dbReference type="GO" id="GO:0000428">
    <property type="term" value="C:DNA-directed RNA polymerase complex"/>
    <property type="evidence" value="ECO:0007669"/>
    <property type="project" value="UniProtKB-KW"/>
</dbReference>
<dbReference type="AlphaFoldDB" id="A0A0K8MY62"/>
<keyword evidence="8" id="KW-1185">Reference proteome</keyword>
<dbReference type="InterPro" id="IPR013324">
    <property type="entry name" value="RNA_pol_sigma_r3/r4-like"/>
</dbReference>
<evidence type="ECO:0000256" key="2">
    <source>
        <dbReference type="ARBA" id="ARBA00023015"/>
    </source>
</evidence>
<evidence type="ECO:0000259" key="5">
    <source>
        <dbReference type="Pfam" id="PF04542"/>
    </source>
</evidence>
<comment type="similarity">
    <text evidence="1">Belongs to the sigma-70 factor family. ECF subfamily.</text>
</comment>
<keyword evidence="2" id="KW-0805">Transcription regulation</keyword>
<dbReference type="NCBIfam" id="TIGR02937">
    <property type="entry name" value="sigma70-ECF"/>
    <property type="match status" value="1"/>
</dbReference>